<organism evidence="1 2">
    <name type="scientific">Serendipita vermifera MAFF 305830</name>
    <dbReference type="NCBI Taxonomy" id="933852"/>
    <lineage>
        <taxon>Eukaryota</taxon>
        <taxon>Fungi</taxon>
        <taxon>Dikarya</taxon>
        <taxon>Basidiomycota</taxon>
        <taxon>Agaricomycotina</taxon>
        <taxon>Agaricomycetes</taxon>
        <taxon>Sebacinales</taxon>
        <taxon>Serendipitaceae</taxon>
        <taxon>Serendipita</taxon>
    </lineage>
</organism>
<dbReference type="AlphaFoldDB" id="A0A0C2XI05"/>
<dbReference type="SUPFAM" id="SSF52047">
    <property type="entry name" value="RNI-like"/>
    <property type="match status" value="1"/>
</dbReference>
<dbReference type="OrthoDB" id="2269034at2759"/>
<keyword evidence="2" id="KW-1185">Reference proteome</keyword>
<name>A0A0C2XI05_SERVB</name>
<reference evidence="2" key="2">
    <citation type="submission" date="2015-01" db="EMBL/GenBank/DDBJ databases">
        <title>Evolutionary Origins and Diversification of the Mycorrhizal Mutualists.</title>
        <authorList>
            <consortium name="DOE Joint Genome Institute"/>
            <consortium name="Mycorrhizal Genomics Consortium"/>
            <person name="Kohler A."/>
            <person name="Kuo A."/>
            <person name="Nagy L.G."/>
            <person name="Floudas D."/>
            <person name="Copeland A."/>
            <person name="Barry K.W."/>
            <person name="Cichocki N."/>
            <person name="Veneault-Fourrey C."/>
            <person name="LaButti K."/>
            <person name="Lindquist E.A."/>
            <person name="Lipzen A."/>
            <person name="Lundell T."/>
            <person name="Morin E."/>
            <person name="Murat C."/>
            <person name="Riley R."/>
            <person name="Ohm R."/>
            <person name="Sun H."/>
            <person name="Tunlid A."/>
            <person name="Henrissat B."/>
            <person name="Grigoriev I.V."/>
            <person name="Hibbett D.S."/>
            <person name="Martin F."/>
        </authorList>
    </citation>
    <scope>NUCLEOTIDE SEQUENCE [LARGE SCALE GENOMIC DNA]</scope>
    <source>
        <strain evidence="2">MAFF 305830</strain>
    </source>
</reference>
<evidence type="ECO:0008006" key="3">
    <source>
        <dbReference type="Google" id="ProtNLM"/>
    </source>
</evidence>
<evidence type="ECO:0000313" key="2">
    <source>
        <dbReference type="Proteomes" id="UP000054097"/>
    </source>
</evidence>
<dbReference type="HOGENOM" id="CLU_467051_0_0_1"/>
<sequence>MQPQLQMPPSNQQCNYPLSPEQIAIVSETISSRQEELRFADGVILKQQVKAAENAAAIAHLEPAIAQTKLAIEAQKQALNELRNIKMTLRKPITATSPNWAEESLARERCKAAITRLDDQLTASSEKIDEQISLMEENAPLFYNTLQEIEVDIYHHRLHQDAVTRHIASVVKQKKAIEKNINLLRSALNPVKTTPAEIWAIIFAIRTEEDLGIYFTNPSNQPISSTALKLSHVCRFWRNIILSQKILWRNMAIYPDFQWLPSKIELLKHNRSLNPGIPTLVYDMTRAVTQNQSYDPYRGVHRSYVSIGTSEISMFDKYSLRLLTCGYDNGATSLSSVSFSKPESLILHITSDLQQGYLTNLLSPLPDITRLEVIAKGHYTSTPPRFSTTHSSLAYLKFNLTNFHSFDIVGYLGPNLQELHVYHNGVNTLSFNDNPLQLPKLKVLGITPPDTNFTDSLRLPRLAKIVIYGPKTTTINRLSLIRLTDGAHFKKIQELELRNWKNLKPNAGEEWGVMSILGEIVKQLRSISTLHFVDNQVDGNRLVDIISALKDTTQMEDSLLNKVVIDCCSGITRDDCEKIGTLVGKVEVFV</sequence>
<dbReference type="EMBL" id="KN824291">
    <property type="protein sequence ID" value="KIM28717.1"/>
    <property type="molecule type" value="Genomic_DNA"/>
</dbReference>
<gene>
    <name evidence="1" type="ORF">M408DRAFT_329179</name>
</gene>
<proteinExistence type="predicted"/>
<reference evidence="1 2" key="1">
    <citation type="submission" date="2014-04" db="EMBL/GenBank/DDBJ databases">
        <authorList>
            <consortium name="DOE Joint Genome Institute"/>
            <person name="Kuo A."/>
            <person name="Zuccaro A."/>
            <person name="Kohler A."/>
            <person name="Nagy L.G."/>
            <person name="Floudas D."/>
            <person name="Copeland A."/>
            <person name="Barry K.W."/>
            <person name="Cichocki N."/>
            <person name="Veneault-Fourrey C."/>
            <person name="LaButti K."/>
            <person name="Lindquist E.A."/>
            <person name="Lipzen A."/>
            <person name="Lundell T."/>
            <person name="Morin E."/>
            <person name="Murat C."/>
            <person name="Sun H."/>
            <person name="Tunlid A."/>
            <person name="Henrissat B."/>
            <person name="Grigoriev I.V."/>
            <person name="Hibbett D.S."/>
            <person name="Martin F."/>
            <person name="Nordberg H.P."/>
            <person name="Cantor M.N."/>
            <person name="Hua S.X."/>
        </authorList>
    </citation>
    <scope>NUCLEOTIDE SEQUENCE [LARGE SCALE GENOMIC DNA]</scope>
    <source>
        <strain evidence="1 2">MAFF 305830</strain>
    </source>
</reference>
<protein>
    <recommendedName>
        <fullName evidence="3">F-box domain-containing protein</fullName>
    </recommendedName>
</protein>
<evidence type="ECO:0000313" key="1">
    <source>
        <dbReference type="EMBL" id="KIM28717.1"/>
    </source>
</evidence>
<dbReference type="Proteomes" id="UP000054097">
    <property type="component" value="Unassembled WGS sequence"/>
</dbReference>
<dbReference type="Gene3D" id="3.80.10.10">
    <property type="entry name" value="Ribonuclease Inhibitor"/>
    <property type="match status" value="1"/>
</dbReference>
<dbReference type="InterPro" id="IPR032675">
    <property type="entry name" value="LRR_dom_sf"/>
</dbReference>
<accession>A0A0C2XI05</accession>